<evidence type="ECO:0000313" key="7">
    <source>
        <dbReference type="Proteomes" id="UP000436822"/>
    </source>
</evidence>
<dbReference type="InterPro" id="IPR036388">
    <property type="entry name" value="WH-like_DNA-bd_sf"/>
</dbReference>
<dbReference type="PANTHER" id="PTHR30579:SF7">
    <property type="entry name" value="HTH-TYPE TRANSCRIPTIONAL REGULATOR LRHA-RELATED"/>
    <property type="match status" value="1"/>
</dbReference>
<keyword evidence="7" id="KW-1185">Reference proteome</keyword>
<reference evidence="6 7" key="1">
    <citation type="submission" date="2019-12" db="EMBL/GenBank/DDBJ databases">
        <title>Litoreibacter badius sp. nov., a novel bacteriochlorophyll a-containing bacterium in the genus Litoreibacter.</title>
        <authorList>
            <person name="Kanamuro M."/>
            <person name="Takabe Y."/>
            <person name="Mori K."/>
            <person name="Takaichi S."/>
            <person name="Hanada S."/>
        </authorList>
    </citation>
    <scope>NUCLEOTIDE SEQUENCE [LARGE SCALE GENOMIC DNA]</scope>
    <source>
        <strain evidence="6 7">K6</strain>
    </source>
</reference>
<keyword evidence="4" id="KW-0804">Transcription</keyword>
<organism evidence="6 7">
    <name type="scientific">Litoreibacter roseus</name>
    <dbReference type="NCBI Taxonomy" id="2601869"/>
    <lineage>
        <taxon>Bacteria</taxon>
        <taxon>Pseudomonadati</taxon>
        <taxon>Pseudomonadota</taxon>
        <taxon>Alphaproteobacteria</taxon>
        <taxon>Rhodobacterales</taxon>
        <taxon>Roseobacteraceae</taxon>
        <taxon>Litoreibacter</taxon>
    </lineage>
</organism>
<dbReference type="InterPro" id="IPR000847">
    <property type="entry name" value="LysR_HTH_N"/>
</dbReference>
<dbReference type="InterPro" id="IPR005119">
    <property type="entry name" value="LysR_subst-bd"/>
</dbReference>
<dbReference type="PROSITE" id="PS50931">
    <property type="entry name" value="HTH_LYSR"/>
    <property type="match status" value="1"/>
</dbReference>
<dbReference type="GO" id="GO:0003700">
    <property type="term" value="F:DNA-binding transcription factor activity"/>
    <property type="evidence" value="ECO:0007669"/>
    <property type="project" value="InterPro"/>
</dbReference>
<keyword evidence="2" id="KW-0805">Transcription regulation</keyword>
<dbReference type="SUPFAM" id="SSF46785">
    <property type="entry name" value="Winged helix' DNA-binding domain"/>
    <property type="match status" value="1"/>
</dbReference>
<dbReference type="EMBL" id="BLJE01000002">
    <property type="protein sequence ID" value="GFE65699.1"/>
    <property type="molecule type" value="Genomic_DNA"/>
</dbReference>
<dbReference type="SUPFAM" id="SSF53850">
    <property type="entry name" value="Periplasmic binding protein-like II"/>
    <property type="match status" value="1"/>
</dbReference>
<evidence type="ECO:0000313" key="6">
    <source>
        <dbReference type="EMBL" id="GFE65699.1"/>
    </source>
</evidence>
<accession>A0A6N6JJT4</accession>
<dbReference type="AlphaFoldDB" id="A0A6N6JJT4"/>
<comment type="caution">
    <text evidence="6">The sequence shown here is derived from an EMBL/GenBank/DDBJ whole genome shotgun (WGS) entry which is preliminary data.</text>
</comment>
<comment type="similarity">
    <text evidence="1">Belongs to the LysR transcriptional regulatory family.</text>
</comment>
<dbReference type="Pfam" id="PF03466">
    <property type="entry name" value="LysR_substrate"/>
    <property type="match status" value="1"/>
</dbReference>
<dbReference type="Gene3D" id="3.40.190.10">
    <property type="entry name" value="Periplasmic binding protein-like II"/>
    <property type="match status" value="2"/>
</dbReference>
<dbReference type="Gene3D" id="1.10.10.10">
    <property type="entry name" value="Winged helix-like DNA-binding domain superfamily/Winged helix DNA-binding domain"/>
    <property type="match status" value="1"/>
</dbReference>
<dbReference type="InterPro" id="IPR036390">
    <property type="entry name" value="WH_DNA-bd_sf"/>
</dbReference>
<dbReference type="Proteomes" id="UP000436822">
    <property type="component" value="Unassembled WGS sequence"/>
</dbReference>
<gene>
    <name evidence="6" type="ORF">KIN_27730</name>
</gene>
<protein>
    <submittedName>
        <fullName evidence="6">LysR family transcriptional regulator</fullName>
    </submittedName>
</protein>
<dbReference type="Pfam" id="PF00126">
    <property type="entry name" value="HTH_1"/>
    <property type="match status" value="1"/>
</dbReference>
<evidence type="ECO:0000259" key="5">
    <source>
        <dbReference type="PROSITE" id="PS50931"/>
    </source>
</evidence>
<evidence type="ECO:0000256" key="1">
    <source>
        <dbReference type="ARBA" id="ARBA00009437"/>
    </source>
</evidence>
<dbReference type="InterPro" id="IPR050176">
    <property type="entry name" value="LTTR"/>
</dbReference>
<sequence length="301" mass="31982">MEIQMDNLDSDLLRTFLAVARAGSVTDGAAQIHRSQSATSIQIKRLEGILGQPVFDRHGRGVILSEAGRKLLPVAQEVTTRLDAALRVLSQTAVTGTLRLGVPDDHGRARLSEIIATFTRQHPQVELDVTCALSTGFPEALQKGRLDLAIYEVQHPGPGEEVLFEDPTVWVQSAHRTFAQASPLPVALFDHACWWRDAALTSMDQRGQPYRIVYSSQSVSGVCAAVEAGIAVGLLGRSSLGPGLKVVPPELGFGPTPASKLVLAEHASDASPPRTAMKAAIRHAFQSGTALGPVRATAPAG</sequence>
<keyword evidence="3" id="KW-0238">DNA-binding</keyword>
<evidence type="ECO:0000256" key="3">
    <source>
        <dbReference type="ARBA" id="ARBA00023125"/>
    </source>
</evidence>
<evidence type="ECO:0000256" key="2">
    <source>
        <dbReference type="ARBA" id="ARBA00023015"/>
    </source>
</evidence>
<proteinExistence type="inferred from homology"/>
<dbReference type="GO" id="GO:0003677">
    <property type="term" value="F:DNA binding"/>
    <property type="evidence" value="ECO:0007669"/>
    <property type="project" value="UniProtKB-KW"/>
</dbReference>
<name>A0A6N6JJT4_9RHOB</name>
<dbReference type="PANTHER" id="PTHR30579">
    <property type="entry name" value="TRANSCRIPTIONAL REGULATOR"/>
    <property type="match status" value="1"/>
</dbReference>
<feature type="domain" description="HTH lysR-type" evidence="5">
    <location>
        <begin position="8"/>
        <end position="65"/>
    </location>
</feature>
<evidence type="ECO:0000256" key="4">
    <source>
        <dbReference type="ARBA" id="ARBA00023163"/>
    </source>
</evidence>